<accession>A0A8X7BHN0</accession>
<evidence type="ECO:0000313" key="1">
    <source>
        <dbReference type="EMBL" id="GFY31518.1"/>
    </source>
</evidence>
<gene>
    <name evidence="1" type="ORF">TNCV_4693621</name>
</gene>
<evidence type="ECO:0000313" key="2">
    <source>
        <dbReference type="Proteomes" id="UP000887159"/>
    </source>
</evidence>
<protein>
    <submittedName>
        <fullName evidence="1">Uncharacterized protein</fullName>
    </submittedName>
</protein>
<name>A0A8X7BHN0_TRICX</name>
<dbReference type="EMBL" id="BMAU01021399">
    <property type="protein sequence ID" value="GFY31518.1"/>
    <property type="molecule type" value="Genomic_DNA"/>
</dbReference>
<dbReference type="AlphaFoldDB" id="A0A8X7BHN0"/>
<keyword evidence="2" id="KW-1185">Reference proteome</keyword>
<proteinExistence type="predicted"/>
<comment type="caution">
    <text evidence="1">The sequence shown here is derived from an EMBL/GenBank/DDBJ whole genome shotgun (WGS) entry which is preliminary data.</text>
</comment>
<dbReference type="Proteomes" id="UP000887159">
    <property type="component" value="Unassembled WGS sequence"/>
</dbReference>
<sequence>MRAMDRNNPIPFSSARLVCYLSDSDALARKDALWSYTSHVGPASTPRREQHLSTLQATQSIEILDGVLSSPKWEKDYSVILLPPFFRLIFMPRLELLNLHKF</sequence>
<organism evidence="1 2">
    <name type="scientific">Trichonephila clavipes</name>
    <name type="common">Golden silk orbweaver</name>
    <name type="synonym">Nephila clavipes</name>
    <dbReference type="NCBI Taxonomy" id="2585209"/>
    <lineage>
        <taxon>Eukaryota</taxon>
        <taxon>Metazoa</taxon>
        <taxon>Ecdysozoa</taxon>
        <taxon>Arthropoda</taxon>
        <taxon>Chelicerata</taxon>
        <taxon>Arachnida</taxon>
        <taxon>Araneae</taxon>
        <taxon>Araneomorphae</taxon>
        <taxon>Entelegynae</taxon>
        <taxon>Araneoidea</taxon>
        <taxon>Nephilidae</taxon>
        <taxon>Trichonephila</taxon>
    </lineage>
</organism>
<reference evidence="1" key="1">
    <citation type="submission" date="2020-08" db="EMBL/GenBank/DDBJ databases">
        <title>Multicomponent nature underlies the extraordinary mechanical properties of spider dragline silk.</title>
        <authorList>
            <person name="Kono N."/>
            <person name="Nakamura H."/>
            <person name="Mori M."/>
            <person name="Yoshida Y."/>
            <person name="Ohtoshi R."/>
            <person name="Malay A.D."/>
            <person name="Moran D.A.P."/>
            <person name="Tomita M."/>
            <person name="Numata K."/>
            <person name="Arakawa K."/>
        </authorList>
    </citation>
    <scope>NUCLEOTIDE SEQUENCE</scope>
</reference>